<evidence type="ECO:0000313" key="2">
    <source>
        <dbReference type="Proteomes" id="UP000054217"/>
    </source>
</evidence>
<dbReference type="HOGENOM" id="CLU_019578_0_0_1"/>
<name>A0A0C3JQL2_PISTI</name>
<reference evidence="1 2" key="1">
    <citation type="submission" date="2014-04" db="EMBL/GenBank/DDBJ databases">
        <authorList>
            <consortium name="DOE Joint Genome Institute"/>
            <person name="Kuo A."/>
            <person name="Kohler A."/>
            <person name="Costa M.D."/>
            <person name="Nagy L.G."/>
            <person name="Floudas D."/>
            <person name="Copeland A."/>
            <person name="Barry K.W."/>
            <person name="Cichocki N."/>
            <person name="Veneault-Fourrey C."/>
            <person name="LaButti K."/>
            <person name="Lindquist E.A."/>
            <person name="Lipzen A."/>
            <person name="Lundell T."/>
            <person name="Morin E."/>
            <person name="Murat C."/>
            <person name="Sun H."/>
            <person name="Tunlid A."/>
            <person name="Henrissat B."/>
            <person name="Grigoriev I.V."/>
            <person name="Hibbett D.S."/>
            <person name="Martin F."/>
            <person name="Nordberg H.P."/>
            <person name="Cantor M.N."/>
            <person name="Hua S.X."/>
        </authorList>
    </citation>
    <scope>NUCLEOTIDE SEQUENCE [LARGE SCALE GENOMIC DNA]</scope>
    <source>
        <strain evidence="1 2">Marx 270</strain>
    </source>
</reference>
<evidence type="ECO:0000313" key="1">
    <source>
        <dbReference type="EMBL" id="KIO11453.1"/>
    </source>
</evidence>
<reference evidence="2" key="2">
    <citation type="submission" date="2015-01" db="EMBL/GenBank/DDBJ databases">
        <title>Evolutionary Origins and Diversification of the Mycorrhizal Mutualists.</title>
        <authorList>
            <consortium name="DOE Joint Genome Institute"/>
            <consortium name="Mycorrhizal Genomics Consortium"/>
            <person name="Kohler A."/>
            <person name="Kuo A."/>
            <person name="Nagy L.G."/>
            <person name="Floudas D."/>
            <person name="Copeland A."/>
            <person name="Barry K.W."/>
            <person name="Cichocki N."/>
            <person name="Veneault-Fourrey C."/>
            <person name="LaButti K."/>
            <person name="Lindquist E.A."/>
            <person name="Lipzen A."/>
            <person name="Lundell T."/>
            <person name="Morin E."/>
            <person name="Murat C."/>
            <person name="Riley R."/>
            <person name="Ohm R."/>
            <person name="Sun H."/>
            <person name="Tunlid A."/>
            <person name="Henrissat B."/>
            <person name="Grigoriev I.V."/>
            <person name="Hibbett D.S."/>
            <person name="Martin F."/>
        </authorList>
    </citation>
    <scope>NUCLEOTIDE SEQUENCE [LARGE SCALE GENOMIC DNA]</scope>
    <source>
        <strain evidence="2">Marx 270</strain>
    </source>
</reference>
<evidence type="ECO:0008006" key="3">
    <source>
        <dbReference type="Google" id="ProtNLM"/>
    </source>
</evidence>
<gene>
    <name evidence="1" type="ORF">M404DRAFT_20135</name>
</gene>
<organism evidence="1 2">
    <name type="scientific">Pisolithus tinctorius Marx 270</name>
    <dbReference type="NCBI Taxonomy" id="870435"/>
    <lineage>
        <taxon>Eukaryota</taxon>
        <taxon>Fungi</taxon>
        <taxon>Dikarya</taxon>
        <taxon>Basidiomycota</taxon>
        <taxon>Agaricomycotina</taxon>
        <taxon>Agaricomycetes</taxon>
        <taxon>Agaricomycetidae</taxon>
        <taxon>Boletales</taxon>
        <taxon>Sclerodermatineae</taxon>
        <taxon>Pisolithaceae</taxon>
        <taxon>Pisolithus</taxon>
    </lineage>
</organism>
<dbReference type="EMBL" id="KN831949">
    <property type="protein sequence ID" value="KIO11453.1"/>
    <property type="molecule type" value="Genomic_DNA"/>
</dbReference>
<dbReference type="Proteomes" id="UP000054217">
    <property type="component" value="Unassembled WGS sequence"/>
</dbReference>
<dbReference type="OrthoDB" id="14527at2759"/>
<dbReference type="PANTHER" id="PTHR13379:SF0">
    <property type="entry name" value="UPF0415 PROTEIN C7ORF25"/>
    <property type="match status" value="1"/>
</dbReference>
<dbReference type="PANTHER" id="PTHR13379">
    <property type="entry name" value="UNCHARACTERIZED DUF1308"/>
    <property type="match status" value="1"/>
</dbReference>
<dbReference type="STRING" id="870435.A0A0C3JQL2"/>
<accession>A0A0C3JQL2</accession>
<dbReference type="InParanoid" id="A0A0C3JQL2"/>
<dbReference type="AlphaFoldDB" id="A0A0C3JQL2"/>
<protein>
    <recommendedName>
        <fullName evidence="3">DUF1308 domain-containing protein</fullName>
    </recommendedName>
</protein>
<proteinExistence type="predicted"/>
<keyword evidence="2" id="KW-1185">Reference proteome</keyword>
<sequence length="653" mass="72491">MNSIDDLAFRLEQVRSAIQSYQPRVPEPPILTVSGSNAALQLDGKSSATKNDLPGLRILREEVNRECALLEKFLEDPTRSEGSPSLSTNAPYLIAVWQELVHSHRPIALYRSFFHGNHSQGRIPNRRKPSNRPVKVDVVSENGARWIRINTIKNSRLLMEFHELDSYLTSSSDEEGDHDNFTHRRNLTRSATNQELENSVLQMARELLAAAEANPLPVSGRIPQITLCLTRLNPTLVDDSGTEADPRIAGTIKHLRDMGIDVQLGERSEALLDDHHGIQQIELKPTSNINLDLSALIALVSDISHAFLPHSPDEAQTRYGYWKLAHKEMSTEKALKTTNNHEAYNDAHATKPRATEESEQTRALSRQATQEMHRGFLQDMRDRLSPLAQCTSNCAQHRVLDVFLDSSTNHSLDMSNIKFWTTAEARQRCLQIVAKIGGPRERRRVHALLAVHDCFGSSETVERWDRAAAEAAYWSDSRYPFGFLPLIPVHILSSCDAVASTPRGGDINTKLTPLPSLSEFFSALSATCAKLLTDNSDSQLCTQRPIIPEESHPDPDALQDFSNDCPADIPPAPTLITSKLTAHTVESMYAGASRGWTTLTANRASVRVLLRKMGKSLDTLQRGCNGTTATSPAAIWLVDPRSLAEGMHIDNSN</sequence>